<keyword evidence="2" id="KW-1185">Reference proteome</keyword>
<sequence length="102" mass="11749">MIVELFEPPMCCPTGICGPSVDQKLVKVMEDIETLKKKYPGLEVERYSISIQPQKFKEREEIYRLVTKNGKKILPVTVVNGKIMKERENATLEEIELHLSND</sequence>
<comment type="caution">
    <text evidence="1">The sequence shown here is derived from an EMBL/GenBank/DDBJ whole genome shotgun (WGS) entry which is preliminary data.</text>
</comment>
<dbReference type="Proteomes" id="UP000037267">
    <property type="component" value="Unassembled WGS sequence"/>
</dbReference>
<dbReference type="AlphaFoldDB" id="A0A0L0W6X1"/>
<dbReference type="GO" id="GO:0046685">
    <property type="term" value="P:response to arsenic-containing substance"/>
    <property type="evidence" value="ECO:0007669"/>
    <property type="project" value="InterPro"/>
</dbReference>
<evidence type="ECO:0000313" key="2">
    <source>
        <dbReference type="Proteomes" id="UP000037267"/>
    </source>
</evidence>
<dbReference type="EMBL" id="LGSS01000019">
    <property type="protein sequence ID" value="KNF07308.1"/>
    <property type="molecule type" value="Genomic_DNA"/>
</dbReference>
<gene>
    <name evidence="1" type="ORF">CLPU_19c00440</name>
</gene>
<protein>
    <submittedName>
        <fullName evidence="1">Arsenical resistance operon trans-acting repressor ArsD</fullName>
    </submittedName>
</protein>
<organism evidence="1 2">
    <name type="scientific">Gottschalkia purinilytica</name>
    <name type="common">Clostridium purinilyticum</name>
    <dbReference type="NCBI Taxonomy" id="1503"/>
    <lineage>
        <taxon>Bacteria</taxon>
        <taxon>Bacillati</taxon>
        <taxon>Bacillota</taxon>
        <taxon>Tissierellia</taxon>
        <taxon>Tissierellales</taxon>
        <taxon>Gottschalkiaceae</taxon>
        <taxon>Gottschalkia</taxon>
    </lineage>
</organism>
<dbReference type="RefSeq" id="WP_050378533.1">
    <property type="nucleotide sequence ID" value="NZ_LGSS01000019.1"/>
</dbReference>
<dbReference type="InterPro" id="IPR010712">
    <property type="entry name" value="Arsenical-R_ArsD"/>
</dbReference>
<dbReference type="GO" id="GO:0045892">
    <property type="term" value="P:negative regulation of DNA-templated transcription"/>
    <property type="evidence" value="ECO:0007669"/>
    <property type="project" value="InterPro"/>
</dbReference>
<reference evidence="2" key="1">
    <citation type="submission" date="2015-07" db="EMBL/GenBank/DDBJ databases">
        <title>Draft genome sequence of the purine-degrading Gottschalkia purinilyticum DSM 1384 (formerly Clostridium purinilyticum).</title>
        <authorList>
            <person name="Poehlein A."/>
            <person name="Schiel-Bengelsdorf B."/>
            <person name="Bengelsdorf F.R."/>
            <person name="Daniel R."/>
            <person name="Duerre P."/>
        </authorList>
    </citation>
    <scope>NUCLEOTIDE SEQUENCE [LARGE SCALE GENOMIC DNA]</scope>
    <source>
        <strain evidence="2">DSM 1384</strain>
    </source>
</reference>
<evidence type="ECO:0000313" key="1">
    <source>
        <dbReference type="EMBL" id="KNF07308.1"/>
    </source>
</evidence>
<dbReference type="NCBIfam" id="NF033727">
    <property type="entry name" value="chaperon_ArsD"/>
    <property type="match status" value="1"/>
</dbReference>
<dbReference type="Gene3D" id="3.40.30.10">
    <property type="entry name" value="Glutaredoxin"/>
    <property type="match status" value="1"/>
</dbReference>
<accession>A0A0L0W6X1</accession>
<dbReference type="OrthoDB" id="9801358at2"/>
<dbReference type="STRING" id="1503.CLPU_19c00440"/>
<dbReference type="GO" id="GO:0003677">
    <property type="term" value="F:DNA binding"/>
    <property type="evidence" value="ECO:0007669"/>
    <property type="project" value="InterPro"/>
</dbReference>
<name>A0A0L0W6X1_GOTPU</name>
<proteinExistence type="predicted"/>
<dbReference type="PATRIC" id="fig|1503.3.peg.856"/>
<dbReference type="Pfam" id="PF06953">
    <property type="entry name" value="ArsD"/>
    <property type="match status" value="1"/>
</dbReference>